<protein>
    <recommendedName>
        <fullName evidence="2">Bulb-type lectin domain-containing protein</fullName>
    </recommendedName>
</protein>
<organism evidence="3 4">
    <name type="scientific">Aquipuribacter hungaricus</name>
    <dbReference type="NCBI Taxonomy" id="545624"/>
    <lineage>
        <taxon>Bacteria</taxon>
        <taxon>Bacillati</taxon>
        <taxon>Actinomycetota</taxon>
        <taxon>Actinomycetes</taxon>
        <taxon>Micrococcales</taxon>
        <taxon>Intrasporangiaceae</taxon>
        <taxon>Aquipuribacter</taxon>
    </lineage>
</organism>
<dbReference type="EMBL" id="JBHRWW010000022">
    <property type="protein sequence ID" value="MFC3690381.1"/>
    <property type="molecule type" value="Genomic_DNA"/>
</dbReference>
<reference evidence="4" key="1">
    <citation type="journal article" date="2019" name="Int. J. Syst. Evol. Microbiol.">
        <title>The Global Catalogue of Microorganisms (GCM) 10K type strain sequencing project: providing services to taxonomists for standard genome sequencing and annotation.</title>
        <authorList>
            <consortium name="The Broad Institute Genomics Platform"/>
            <consortium name="The Broad Institute Genome Sequencing Center for Infectious Disease"/>
            <person name="Wu L."/>
            <person name="Ma J."/>
        </authorList>
    </citation>
    <scope>NUCLEOTIDE SEQUENCE [LARGE SCALE GENOMIC DNA]</scope>
    <source>
        <strain evidence="4">NCAIM B.02333</strain>
    </source>
</reference>
<evidence type="ECO:0000256" key="1">
    <source>
        <dbReference type="SAM" id="SignalP"/>
    </source>
</evidence>
<feature type="chain" id="PRO_5046909836" description="Bulb-type lectin domain-containing protein" evidence="1">
    <location>
        <begin position="29"/>
        <end position="401"/>
    </location>
</feature>
<gene>
    <name evidence="3" type="ORF">ACFOLH_18690</name>
</gene>
<dbReference type="SUPFAM" id="SSF51110">
    <property type="entry name" value="alpha-D-mannose-specific plant lectins"/>
    <property type="match status" value="3"/>
</dbReference>
<proteinExistence type="predicted"/>
<sequence length="401" mass="42288">MHGRARPALRTAALAAGLALTAAGLTTAGLTTAPAASAARVDTLLTTGERLEQGDSLVSPDGRTRLQLDTFGGLSLVDAGIGAQTTNPYVVRTYVAENAPRDVDHVVLQGDGNLVGYDAAGQAVVSFGTQGSDATAVRVQDDRNVVFTGDGGRVVAHEATHRHDAVQRTDFLLPGDSVVGQGGGSRLLMQTDGNLVLYRGSVPLWSSRTQGNPGAFAVLQGDGNLVVHTSAEQGRRVLWYSDTYAPLSYPLRLVVEATEITVEFDDTGFPRHALWASGWLGDRLSAAQSFASFEKRTSRGGGCRVFVNGAVAVFCGDGTSWALPAGRPGLPEGAREELRMQADGNLVAYRFRFETGRAPRVLFASGTSVPGSVMVVQDDANLVVYRPDGRPAWSYLTGRTG</sequence>
<feature type="domain" description="Bulb-type lectin" evidence="2">
    <location>
        <begin position="163"/>
        <end position="276"/>
    </location>
</feature>
<feature type="signal peptide" evidence="1">
    <location>
        <begin position="1"/>
        <end position="28"/>
    </location>
</feature>
<name>A0ABV7WMZ0_9MICO</name>
<dbReference type="SMART" id="SM00108">
    <property type="entry name" value="B_lectin"/>
    <property type="match status" value="1"/>
</dbReference>
<comment type="caution">
    <text evidence="3">The sequence shown here is derived from an EMBL/GenBank/DDBJ whole genome shotgun (WGS) entry which is preliminary data.</text>
</comment>
<evidence type="ECO:0000259" key="2">
    <source>
        <dbReference type="PROSITE" id="PS50927"/>
    </source>
</evidence>
<evidence type="ECO:0000313" key="4">
    <source>
        <dbReference type="Proteomes" id="UP001595685"/>
    </source>
</evidence>
<dbReference type="RefSeq" id="WP_340291235.1">
    <property type="nucleotide sequence ID" value="NZ_JBBEOI010000034.1"/>
</dbReference>
<keyword evidence="1" id="KW-0732">Signal</keyword>
<dbReference type="PROSITE" id="PS50927">
    <property type="entry name" value="BULB_LECTIN"/>
    <property type="match status" value="1"/>
</dbReference>
<dbReference type="Gene3D" id="2.90.10.30">
    <property type="match status" value="1"/>
</dbReference>
<dbReference type="InterPro" id="IPR036426">
    <property type="entry name" value="Bulb-type_lectin_dom_sf"/>
</dbReference>
<keyword evidence="4" id="KW-1185">Reference proteome</keyword>
<accession>A0ABV7WMZ0</accession>
<dbReference type="Gene3D" id="2.90.10.10">
    <property type="entry name" value="Bulb-type lectin domain"/>
    <property type="match status" value="2"/>
</dbReference>
<evidence type="ECO:0000313" key="3">
    <source>
        <dbReference type="EMBL" id="MFC3690381.1"/>
    </source>
</evidence>
<dbReference type="Proteomes" id="UP001595685">
    <property type="component" value="Unassembled WGS sequence"/>
</dbReference>
<dbReference type="InterPro" id="IPR001480">
    <property type="entry name" value="Bulb-type_lectin_dom"/>
</dbReference>